<sequence>MAYRTLKLQIKSAQGLKYVNHITDMRTYAVVFISDDNNIRISYEAKTEYGAGPGPDGGSNPRWNFDVMFNINIEKVQQHGLALVVKLMSHHSLHPDTLIEEDVNKEACRNVVTADGPEEGTLAFLYKFGRPLQHPSPDPTPVNGQSRRVWKKLLRKVPSHLLDAVLILLVA</sequence>
<proteinExistence type="predicted"/>
<gene>
    <name evidence="1" type="ORF">FSB_LOCUS60910</name>
</gene>
<dbReference type="EMBL" id="OIVN01006433">
    <property type="protein sequence ID" value="SPD33028.1"/>
    <property type="molecule type" value="Genomic_DNA"/>
</dbReference>
<dbReference type="AlphaFoldDB" id="A0A2N9J850"/>
<name>A0A2N9J850_FAGSY</name>
<protein>
    <recommendedName>
        <fullName evidence="2">C2 domain-containing protein</fullName>
    </recommendedName>
</protein>
<reference evidence="1" key="1">
    <citation type="submission" date="2018-02" db="EMBL/GenBank/DDBJ databases">
        <authorList>
            <person name="Cohen D.B."/>
            <person name="Kent A.D."/>
        </authorList>
    </citation>
    <scope>NUCLEOTIDE SEQUENCE</scope>
</reference>
<dbReference type="PANTHER" id="PTHR32246">
    <property type="entry name" value="INGRESSION PROTEIN FIC1"/>
    <property type="match status" value="1"/>
</dbReference>
<dbReference type="InterPro" id="IPR035892">
    <property type="entry name" value="C2_domain_sf"/>
</dbReference>
<dbReference type="PANTHER" id="PTHR32246:SF173">
    <property type="entry name" value="C2 DOMAIN-CONTAINING PROTEIN"/>
    <property type="match status" value="1"/>
</dbReference>
<dbReference type="SUPFAM" id="SSF49562">
    <property type="entry name" value="C2 domain (Calcium/lipid-binding domain, CaLB)"/>
    <property type="match status" value="1"/>
</dbReference>
<evidence type="ECO:0008006" key="2">
    <source>
        <dbReference type="Google" id="ProtNLM"/>
    </source>
</evidence>
<dbReference type="Gene3D" id="2.60.40.150">
    <property type="entry name" value="C2 domain"/>
    <property type="match status" value="1"/>
</dbReference>
<evidence type="ECO:0000313" key="1">
    <source>
        <dbReference type="EMBL" id="SPD33028.1"/>
    </source>
</evidence>
<accession>A0A2N9J850</accession>
<organism evidence="1">
    <name type="scientific">Fagus sylvatica</name>
    <name type="common">Beechnut</name>
    <dbReference type="NCBI Taxonomy" id="28930"/>
    <lineage>
        <taxon>Eukaryota</taxon>
        <taxon>Viridiplantae</taxon>
        <taxon>Streptophyta</taxon>
        <taxon>Embryophyta</taxon>
        <taxon>Tracheophyta</taxon>
        <taxon>Spermatophyta</taxon>
        <taxon>Magnoliopsida</taxon>
        <taxon>eudicotyledons</taxon>
        <taxon>Gunneridae</taxon>
        <taxon>Pentapetalae</taxon>
        <taxon>rosids</taxon>
        <taxon>fabids</taxon>
        <taxon>Fagales</taxon>
        <taxon>Fagaceae</taxon>
        <taxon>Fagus</taxon>
    </lineage>
</organism>